<evidence type="ECO:0000259" key="3">
    <source>
        <dbReference type="Pfam" id="PF26243"/>
    </source>
</evidence>
<dbReference type="Pfam" id="PF26243">
    <property type="entry name" value="DUF8056"/>
    <property type="match status" value="1"/>
</dbReference>
<accession>A0AAE4EZY0</accession>
<keyword evidence="2" id="KW-0812">Transmembrane</keyword>
<proteinExistence type="predicted"/>
<feature type="transmembrane region" description="Helical" evidence="2">
    <location>
        <begin position="50"/>
        <end position="71"/>
    </location>
</feature>
<gene>
    <name evidence="4" type="ORF">NDI54_11015</name>
</gene>
<feature type="transmembrane region" description="Helical" evidence="2">
    <location>
        <begin position="162"/>
        <end position="183"/>
    </location>
</feature>
<evidence type="ECO:0000256" key="2">
    <source>
        <dbReference type="SAM" id="Phobius"/>
    </source>
</evidence>
<name>A0AAE4EZY0_9EURY</name>
<dbReference type="InterPro" id="IPR058369">
    <property type="entry name" value="DUF8056"/>
</dbReference>
<feature type="transmembrane region" description="Helical" evidence="2">
    <location>
        <begin position="91"/>
        <end position="111"/>
    </location>
</feature>
<evidence type="ECO:0000256" key="1">
    <source>
        <dbReference type="SAM" id="MobiDB-lite"/>
    </source>
</evidence>
<keyword evidence="2" id="KW-0472">Membrane</keyword>
<feature type="compositionally biased region" description="Polar residues" evidence="1">
    <location>
        <begin position="1"/>
        <end position="12"/>
    </location>
</feature>
<feature type="domain" description="DUF8056" evidence="3">
    <location>
        <begin position="27"/>
        <end position="189"/>
    </location>
</feature>
<evidence type="ECO:0000313" key="4">
    <source>
        <dbReference type="EMBL" id="MDS0221878.1"/>
    </source>
</evidence>
<dbReference type="EMBL" id="JAMQOM010000004">
    <property type="protein sequence ID" value="MDS0221878.1"/>
    <property type="molecule type" value="Genomic_DNA"/>
</dbReference>
<keyword evidence="5" id="KW-1185">Reference proteome</keyword>
<comment type="caution">
    <text evidence="4">The sequence shown here is derived from an EMBL/GenBank/DDBJ whole genome shotgun (WGS) entry which is preliminary data.</text>
</comment>
<feature type="region of interest" description="Disordered" evidence="1">
    <location>
        <begin position="1"/>
        <end position="25"/>
    </location>
</feature>
<feature type="transmembrane region" description="Helical" evidence="2">
    <location>
        <begin position="123"/>
        <end position="142"/>
    </location>
</feature>
<reference evidence="4 5" key="1">
    <citation type="submission" date="2022-06" db="EMBL/GenBank/DDBJ databases">
        <title>Haloarcula sp. a new haloarchaeum isolate from saline soil.</title>
        <authorList>
            <person name="Strakova D."/>
            <person name="Galisteo C."/>
            <person name="Sanchez-Porro C."/>
            <person name="Ventosa A."/>
        </authorList>
    </citation>
    <scope>NUCLEOTIDE SEQUENCE [LARGE SCALE GENOMIC DNA]</scope>
    <source>
        <strain evidence="4 5">S1AR25-5A</strain>
    </source>
</reference>
<evidence type="ECO:0000313" key="5">
    <source>
        <dbReference type="Proteomes" id="UP001253439"/>
    </source>
</evidence>
<keyword evidence="2" id="KW-1133">Transmembrane helix</keyword>
<dbReference type="AlphaFoldDB" id="A0AAE4EZY0"/>
<dbReference type="Proteomes" id="UP001253439">
    <property type="component" value="Unassembled WGS sequence"/>
</dbReference>
<dbReference type="RefSeq" id="WP_310896509.1">
    <property type="nucleotide sequence ID" value="NZ_JAMQOM010000004.1"/>
</dbReference>
<protein>
    <recommendedName>
        <fullName evidence="3">DUF8056 domain-containing protein</fullName>
    </recommendedName>
</protein>
<organism evidence="4 5">
    <name type="scientific">Haloarcula terrestris</name>
    <dbReference type="NCBI Taxonomy" id="2950533"/>
    <lineage>
        <taxon>Archaea</taxon>
        <taxon>Methanobacteriati</taxon>
        <taxon>Methanobacteriota</taxon>
        <taxon>Stenosarchaea group</taxon>
        <taxon>Halobacteria</taxon>
        <taxon>Halobacteriales</taxon>
        <taxon>Haloarculaceae</taxon>
        <taxon>Haloarcula</taxon>
    </lineage>
</organism>
<sequence length="189" mass="20205">MTDATAEQSVTTDDPAAAGDADDDRPEPYNGLPGAFPYAFRASDSLLFKAYVPVALFLSAAITLVFVFGLVTQLAATGSVRGGTFTFSRSFFLFIGLLLVAPLLAPVLSVARRHRRTASSVAYDRALGLSAFLFIGSLYLALLTSAPAELREPTQSTVVGFFYSLPPLAGIVPPLLATLLMYLTHRLLR</sequence>